<sequence length="249" mass="28723">MSEYLKIAIFSDIHANAVALEAVLEDLQKQSDIDYLVAAGDIITDGTLPRETWKMLQEMKCRYVRGNHEDFMIGNFGVSRARLSDEVYQSICHVNTWTAAQLDFDIRAIISEMPMHLRFSPAPGHDLVVVHSNFDDCHRFVPQPYLSDEELQDKRGEAGAEVFVFGHYHENFRFERAGVTYANVASVSAPVDRKPLAAYSLFSWRRNHWEIEQHRVPYDVQRYIQMTLASDMPEKGWQLYSVGHHQMLS</sequence>
<dbReference type="InterPro" id="IPR011152">
    <property type="entry name" value="Pesterase_MJ0912"/>
</dbReference>
<dbReference type="Proteomes" id="UP000521676">
    <property type="component" value="Unassembled WGS sequence"/>
</dbReference>
<evidence type="ECO:0000313" key="5">
    <source>
        <dbReference type="Proteomes" id="UP000521676"/>
    </source>
</evidence>
<dbReference type="SUPFAM" id="SSF56300">
    <property type="entry name" value="Metallo-dependent phosphatases"/>
    <property type="match status" value="1"/>
</dbReference>
<name>A0A8T7LVI3_9CHLR</name>
<dbReference type="Gene3D" id="3.60.21.10">
    <property type="match status" value="1"/>
</dbReference>
<dbReference type="GO" id="GO:0005737">
    <property type="term" value="C:cytoplasm"/>
    <property type="evidence" value="ECO:0007669"/>
    <property type="project" value="TreeGrafter"/>
</dbReference>
<gene>
    <name evidence="3" type="ORF">HXX08_03275</name>
    <name evidence="4" type="ORF">OZ401_000003</name>
</gene>
<comment type="similarity">
    <text evidence="1">Belongs to the metallophosphoesterase superfamily. YfcE family.</text>
</comment>
<accession>A0A8T7LVI3</accession>
<dbReference type="GO" id="GO:0016791">
    <property type="term" value="F:phosphatase activity"/>
    <property type="evidence" value="ECO:0007669"/>
    <property type="project" value="TreeGrafter"/>
</dbReference>
<evidence type="ECO:0000313" key="3">
    <source>
        <dbReference type="EMBL" id="NWJ44877.1"/>
    </source>
</evidence>
<dbReference type="PIRSF" id="PIRSF000883">
    <property type="entry name" value="Pesterase_MJ0912"/>
    <property type="match status" value="1"/>
</dbReference>
<keyword evidence="6" id="KW-1185">Reference proteome</keyword>
<dbReference type="PANTHER" id="PTHR42850">
    <property type="entry name" value="METALLOPHOSPHOESTERASE"/>
    <property type="match status" value="1"/>
</dbReference>
<dbReference type="EMBL" id="CP128399">
    <property type="protein sequence ID" value="WJW66759.1"/>
    <property type="molecule type" value="Genomic_DNA"/>
</dbReference>
<dbReference type="Pfam" id="PF12850">
    <property type="entry name" value="Metallophos_2"/>
    <property type="match status" value="1"/>
</dbReference>
<dbReference type="InterPro" id="IPR024654">
    <property type="entry name" value="Calcineurin-like_PHP_lpxH"/>
</dbReference>
<protein>
    <submittedName>
        <fullName evidence="4">Metallophosphatase family protein</fullName>
    </submittedName>
    <submittedName>
        <fullName evidence="3">Metallophosphoesterase family protein</fullName>
    </submittedName>
</protein>
<dbReference type="EMBL" id="JACATZ010000001">
    <property type="protein sequence ID" value="NWJ44877.1"/>
    <property type="molecule type" value="Genomic_DNA"/>
</dbReference>
<evidence type="ECO:0000313" key="4">
    <source>
        <dbReference type="EMBL" id="WJW66759.1"/>
    </source>
</evidence>
<feature type="domain" description="Calcineurin-like phosphoesterase" evidence="2">
    <location>
        <begin position="5"/>
        <end position="196"/>
    </location>
</feature>
<dbReference type="RefSeq" id="WP_341468652.1">
    <property type="nucleotide sequence ID" value="NZ_CP128399.1"/>
</dbReference>
<organism evidence="3 5">
    <name type="scientific">Candidatus Chlorohelix allophototropha</name>
    <dbReference type="NCBI Taxonomy" id="3003348"/>
    <lineage>
        <taxon>Bacteria</taxon>
        <taxon>Bacillati</taxon>
        <taxon>Chloroflexota</taxon>
        <taxon>Chloroflexia</taxon>
        <taxon>Candidatus Chloroheliales</taxon>
        <taxon>Candidatus Chloroheliaceae</taxon>
        <taxon>Candidatus Chlorohelix</taxon>
    </lineage>
</organism>
<dbReference type="InterPro" id="IPR029052">
    <property type="entry name" value="Metallo-depent_PP-like"/>
</dbReference>
<proteinExistence type="inferred from homology"/>
<evidence type="ECO:0000256" key="1">
    <source>
        <dbReference type="ARBA" id="ARBA00008950"/>
    </source>
</evidence>
<reference evidence="4" key="2">
    <citation type="journal article" date="2024" name="Nature">
        <title>Anoxygenic phototroph of the Chloroflexota uses a type I reaction centre.</title>
        <authorList>
            <person name="Tsuji J.M."/>
            <person name="Shaw N.A."/>
            <person name="Nagashima S."/>
            <person name="Venkiteswaran J.J."/>
            <person name="Schiff S.L."/>
            <person name="Watanabe T."/>
            <person name="Fukui M."/>
            <person name="Hanada S."/>
            <person name="Tank M."/>
            <person name="Neufeld J.D."/>
        </authorList>
    </citation>
    <scope>NUCLEOTIDE SEQUENCE</scope>
    <source>
        <strain evidence="4">L227-S17</strain>
    </source>
</reference>
<dbReference type="Proteomes" id="UP001431572">
    <property type="component" value="Chromosome 1"/>
</dbReference>
<dbReference type="InterPro" id="IPR050126">
    <property type="entry name" value="Ap4A_hydrolase"/>
</dbReference>
<evidence type="ECO:0000259" key="2">
    <source>
        <dbReference type="Pfam" id="PF12850"/>
    </source>
</evidence>
<dbReference type="CDD" id="cd00838">
    <property type="entry name" value="MPP_superfamily"/>
    <property type="match status" value="1"/>
</dbReference>
<dbReference type="AlphaFoldDB" id="A0A8T7LVI3"/>
<evidence type="ECO:0000313" key="6">
    <source>
        <dbReference type="Proteomes" id="UP001431572"/>
    </source>
</evidence>
<reference evidence="3 5" key="1">
    <citation type="submission" date="2020-06" db="EMBL/GenBank/DDBJ databases">
        <title>Anoxygenic phototrophic Chloroflexota member uses a Type I reaction center.</title>
        <authorList>
            <person name="Tsuji J.M."/>
            <person name="Shaw N.A."/>
            <person name="Nagashima S."/>
            <person name="Venkiteswaran J."/>
            <person name="Schiff S.L."/>
            <person name="Hanada S."/>
            <person name="Tank M."/>
            <person name="Neufeld J.D."/>
        </authorList>
    </citation>
    <scope>NUCLEOTIDE SEQUENCE [LARGE SCALE GENOMIC DNA]</scope>
    <source>
        <strain evidence="3">L227-S17</strain>
    </source>
</reference>
<dbReference type="PANTHER" id="PTHR42850:SF2">
    <property type="entry name" value="BLL5683 PROTEIN"/>
    <property type="match status" value="1"/>
</dbReference>